<sequence length="423" mass="44163">MKKKYLLPVFFLSALSYGQIGINNLTPKITLDVRSKTTDGSTSEGFMVPRVTGNSLKAAEAAGVYADDQHSALVFVTEAPDPNNRTGQVEGMDASGFYYFDAGSNRWVKMVSSGTNTAAVSQLLCSSATHIGVLEAGEVSAGVETTIPYSGGNGGIYSGMSIPSTGVTGLTAVLLSGTLNNGSGSLIFNITGTPSAAGTAVFDIDFSGFNCGFTRTVQPNGSFPDVVPVIINGQIRQMLTHNLGADTSQDPNVPNQAIMGNYYQWGKKNVAATAYTSAAAISGWNTAATPSKAWNSGTAAAPVKTVNDPCPNGFRVLTQNEFIGFNTASTNSNIGSWTLSDTNFGTAKIFTNNGNIVTFPAAGSRQNANGGALGSRGNVGYYWTSSESTNTTAAYGIRFTVSDINVTYHSDRNAAMSIRCISE</sequence>
<organism evidence="1 2">
    <name type="scientific">Chryseobacterium bernardetii</name>
    <dbReference type="NCBI Taxonomy" id="1241978"/>
    <lineage>
        <taxon>Bacteria</taxon>
        <taxon>Pseudomonadati</taxon>
        <taxon>Bacteroidota</taxon>
        <taxon>Flavobacteriia</taxon>
        <taxon>Flavobacteriales</taxon>
        <taxon>Weeksellaceae</taxon>
        <taxon>Chryseobacterium group</taxon>
        <taxon>Chryseobacterium</taxon>
    </lineage>
</organism>
<evidence type="ECO:0000313" key="2">
    <source>
        <dbReference type="Proteomes" id="UP001184376"/>
    </source>
</evidence>
<accession>A0ACC6J1Y0</accession>
<evidence type="ECO:0000313" key="1">
    <source>
        <dbReference type="EMBL" id="MDR6443907.1"/>
    </source>
</evidence>
<comment type="caution">
    <text evidence="1">The sequence shown here is derived from an EMBL/GenBank/DDBJ whole genome shotgun (WGS) entry which is preliminary data.</text>
</comment>
<reference evidence="1" key="1">
    <citation type="submission" date="2023-07" db="EMBL/GenBank/DDBJ databases">
        <title>Sorghum-associated microbial communities from plants grown in Nebraska, USA.</title>
        <authorList>
            <person name="Schachtman D."/>
        </authorList>
    </citation>
    <scope>NUCLEOTIDE SEQUENCE</scope>
    <source>
        <strain evidence="1">DS1280</strain>
    </source>
</reference>
<dbReference type="Proteomes" id="UP001184376">
    <property type="component" value="Unassembled WGS sequence"/>
</dbReference>
<proteinExistence type="predicted"/>
<protein>
    <submittedName>
        <fullName evidence="1">Uncharacterized protein (TIGR02145 family)</fullName>
    </submittedName>
</protein>
<gene>
    <name evidence="1" type="ORF">J2795_004660</name>
</gene>
<keyword evidence="2" id="KW-1185">Reference proteome</keyword>
<name>A0ACC6J1Y0_9FLAO</name>
<dbReference type="EMBL" id="JAVDRG010000019">
    <property type="protein sequence ID" value="MDR6443907.1"/>
    <property type="molecule type" value="Genomic_DNA"/>
</dbReference>